<feature type="transmembrane region" description="Helical" evidence="1">
    <location>
        <begin position="232"/>
        <end position="249"/>
    </location>
</feature>
<dbReference type="PANTHER" id="PTHR33802">
    <property type="entry name" value="SI:CH211-161H7.5-RELATED"/>
    <property type="match status" value="1"/>
</dbReference>
<feature type="transmembrane region" description="Helical" evidence="1">
    <location>
        <begin position="203"/>
        <end position="220"/>
    </location>
</feature>
<dbReference type="PANTHER" id="PTHR33802:SF1">
    <property type="entry name" value="XK-RELATED PROTEIN"/>
    <property type="match status" value="1"/>
</dbReference>
<feature type="transmembrane region" description="Helical" evidence="1">
    <location>
        <begin position="164"/>
        <end position="183"/>
    </location>
</feature>
<keyword evidence="3" id="KW-1185">Reference proteome</keyword>
<protein>
    <submittedName>
        <fullName evidence="2">Uncharacterized protein</fullName>
    </submittedName>
</protein>
<gene>
    <name evidence="2" type="ORF">HOLleu_15470</name>
</gene>
<keyword evidence="1" id="KW-0812">Transmembrane</keyword>
<feature type="transmembrane region" description="Helical" evidence="1">
    <location>
        <begin position="9"/>
        <end position="32"/>
    </location>
</feature>
<name>A0A9Q1H9L8_HOLLE</name>
<feature type="transmembrane region" description="Helical" evidence="1">
    <location>
        <begin position="98"/>
        <end position="118"/>
    </location>
</feature>
<comment type="caution">
    <text evidence="2">The sequence shown here is derived from an EMBL/GenBank/DDBJ whole genome shotgun (WGS) entry which is preliminary data.</text>
</comment>
<organism evidence="2 3">
    <name type="scientific">Holothuria leucospilota</name>
    <name type="common">Black long sea cucumber</name>
    <name type="synonym">Mertensiothuria leucospilota</name>
    <dbReference type="NCBI Taxonomy" id="206669"/>
    <lineage>
        <taxon>Eukaryota</taxon>
        <taxon>Metazoa</taxon>
        <taxon>Echinodermata</taxon>
        <taxon>Eleutherozoa</taxon>
        <taxon>Echinozoa</taxon>
        <taxon>Holothuroidea</taxon>
        <taxon>Aspidochirotacea</taxon>
        <taxon>Aspidochirotida</taxon>
        <taxon>Holothuriidae</taxon>
        <taxon>Holothuria</taxon>
    </lineage>
</organism>
<dbReference type="Proteomes" id="UP001152320">
    <property type="component" value="Chromosome 6"/>
</dbReference>
<dbReference type="AlphaFoldDB" id="A0A9Q1H9L8"/>
<evidence type="ECO:0000313" key="2">
    <source>
        <dbReference type="EMBL" id="KAJ8040992.1"/>
    </source>
</evidence>
<dbReference type="OrthoDB" id="5586934at2759"/>
<dbReference type="EMBL" id="JAIZAY010000006">
    <property type="protein sequence ID" value="KAJ8040992.1"/>
    <property type="molecule type" value="Genomic_DNA"/>
</dbReference>
<proteinExistence type="predicted"/>
<keyword evidence="1" id="KW-1133">Transmembrane helix</keyword>
<keyword evidence="1" id="KW-0472">Membrane</keyword>
<accession>A0A9Q1H9L8</accession>
<feature type="transmembrane region" description="Helical" evidence="1">
    <location>
        <begin position="124"/>
        <end position="143"/>
    </location>
</feature>
<evidence type="ECO:0000256" key="1">
    <source>
        <dbReference type="SAM" id="Phobius"/>
    </source>
</evidence>
<feature type="transmembrane region" description="Helical" evidence="1">
    <location>
        <begin position="261"/>
        <end position="282"/>
    </location>
</feature>
<sequence>MGTKHDKLLIILTVLVLIFCFVAFFGVGVYIATTNENGGLDSILRKYETKFSPPTWSYAIWFLIGLWQIAWVVYVFTTICRYTETGPMYRHPPVISKFFMWAILVSLIISCVAFLFLINDWFLMFIIFMLVLWFTLSMAMVYLHIRLDEYWVLLGLKFRGELTCLVLLLQNGVAFYASGTAIFSATAICSGGAHIGQLSETSASSLAVAIFFVLLVGYFVMDVTLWDRYLRFTFSVYPMIVWILLVVTTTNWEPWSTSNGLTLVLLIIAFIMFIVKAIVVIVRQRKGWSLYVEGQLLPL</sequence>
<reference evidence="2" key="1">
    <citation type="submission" date="2021-10" db="EMBL/GenBank/DDBJ databases">
        <title>Tropical sea cucumber genome reveals ecological adaptation and Cuvierian tubules defense mechanism.</title>
        <authorList>
            <person name="Chen T."/>
        </authorList>
    </citation>
    <scope>NUCLEOTIDE SEQUENCE</scope>
    <source>
        <strain evidence="2">Nanhai2018</strain>
        <tissue evidence="2">Muscle</tissue>
    </source>
</reference>
<evidence type="ECO:0000313" key="3">
    <source>
        <dbReference type="Proteomes" id="UP001152320"/>
    </source>
</evidence>
<feature type="transmembrane region" description="Helical" evidence="1">
    <location>
        <begin position="58"/>
        <end position="77"/>
    </location>
</feature>